<comment type="caution">
    <text evidence="4">The sequence shown here is derived from an EMBL/GenBank/DDBJ whole genome shotgun (WGS) entry which is preliminary data.</text>
</comment>
<dbReference type="InterPro" id="IPR052579">
    <property type="entry name" value="Zinc_finger_SWIM"/>
</dbReference>
<feature type="region of interest" description="Disordered" evidence="1">
    <location>
        <begin position="383"/>
        <end position="412"/>
    </location>
</feature>
<dbReference type="OrthoDB" id="4367135at2759"/>
<dbReference type="Proteomes" id="UP001149074">
    <property type="component" value="Unassembled WGS sequence"/>
</dbReference>
<evidence type="ECO:0000256" key="2">
    <source>
        <dbReference type="SAM" id="Phobius"/>
    </source>
</evidence>
<keyword evidence="2" id="KW-0472">Membrane</keyword>
<dbReference type="PANTHER" id="PTHR31569">
    <property type="entry name" value="SWIM-TYPE DOMAIN-CONTAINING PROTEIN"/>
    <property type="match status" value="1"/>
</dbReference>
<proteinExistence type="predicted"/>
<dbReference type="PANTHER" id="PTHR31569:SF4">
    <property type="entry name" value="SWIM-TYPE DOMAIN-CONTAINING PROTEIN"/>
    <property type="match status" value="1"/>
</dbReference>
<feature type="transmembrane region" description="Helical" evidence="2">
    <location>
        <begin position="20"/>
        <end position="44"/>
    </location>
</feature>
<dbReference type="EMBL" id="JAPQKI010000002">
    <property type="protein sequence ID" value="KAJ5111190.1"/>
    <property type="molecule type" value="Genomic_DNA"/>
</dbReference>
<keyword evidence="2" id="KW-1133">Transmembrane helix</keyword>
<evidence type="ECO:0000256" key="1">
    <source>
        <dbReference type="SAM" id="MobiDB-lite"/>
    </source>
</evidence>
<evidence type="ECO:0000313" key="4">
    <source>
        <dbReference type="EMBL" id="KAJ5111190.1"/>
    </source>
</evidence>
<dbReference type="RefSeq" id="XP_056479260.1">
    <property type="nucleotide sequence ID" value="XM_056614219.1"/>
</dbReference>
<dbReference type="GeneID" id="81353198"/>
<feature type="domain" description="MULE transposase" evidence="3">
    <location>
        <begin position="8"/>
        <end position="105"/>
    </location>
</feature>
<dbReference type="Pfam" id="PF10551">
    <property type="entry name" value="MULE"/>
    <property type="match status" value="1"/>
</dbReference>
<reference evidence="4" key="1">
    <citation type="submission" date="2022-11" db="EMBL/GenBank/DDBJ databases">
        <authorList>
            <person name="Petersen C."/>
        </authorList>
    </citation>
    <scope>NUCLEOTIDE SEQUENCE</scope>
    <source>
        <strain evidence="4">IBT 30761</strain>
    </source>
</reference>
<organism evidence="4 5">
    <name type="scientific">Penicillium argentinense</name>
    <dbReference type="NCBI Taxonomy" id="1131581"/>
    <lineage>
        <taxon>Eukaryota</taxon>
        <taxon>Fungi</taxon>
        <taxon>Dikarya</taxon>
        <taxon>Ascomycota</taxon>
        <taxon>Pezizomycotina</taxon>
        <taxon>Eurotiomycetes</taxon>
        <taxon>Eurotiomycetidae</taxon>
        <taxon>Eurotiales</taxon>
        <taxon>Aspergillaceae</taxon>
        <taxon>Penicillium</taxon>
    </lineage>
</organism>
<feature type="region of interest" description="Disordered" evidence="1">
    <location>
        <begin position="424"/>
        <end position="513"/>
    </location>
</feature>
<gene>
    <name evidence="4" type="ORF">N7532_001725</name>
</gene>
<keyword evidence="5" id="KW-1185">Reference proteome</keyword>
<evidence type="ECO:0000259" key="3">
    <source>
        <dbReference type="Pfam" id="PF10551"/>
    </source>
</evidence>
<keyword evidence="2" id="KW-0812">Transmembrane</keyword>
<protein>
    <recommendedName>
        <fullName evidence="3">MULE transposase domain-containing protein</fullName>
    </recommendedName>
</protein>
<accession>A0A9W9G310</accession>
<evidence type="ECO:0000313" key="5">
    <source>
        <dbReference type="Proteomes" id="UP001149074"/>
    </source>
</evidence>
<sequence length="513" mass="58056">MLKRHSFVISMDCTCKTNQYGLPLLDIVGFTALSTSAFLGFAFLQNEQQPTYEIALDYLADVYDELQIPYPRTILTDKEDGLINAIHEVFPDTHTIICLWHINMNLMKKALPLLRDQIATARRDGIPGPNGSIPLPDGSTLSLTTNATKKEIDDAMKKVLDEGWNKMLKRWSRTVCAETKDTFDTAWARFQELYNAPIFTDLIAYIKTEWIDDCPEAFLRYHTRRYLHLGECATSRAEGSHWLLKQDLLVSTKHLLSVLTNFEIVVKDQYTKHQAQIARERIHRPTAMPHLYRLLINRISEKAIYYTRQIHNQYLPPAEKKPRIPALCDCKSKDTAGYPCIHIIKKHLDENRQLSPSLYHQQWHLYQLGDAPPINPLLLIQDPRPIHRRGRPRGARNNIRPQEPATQPDPVGIQVPSAQIQVPSTQIPDDEPLTPFERSTQREPSVFEHIIAEATGRSRGRRRTRGSGGNTGDTRGRGRGRGGNDGGPRGRGRARGSQAAISDVSEASNASSA</sequence>
<dbReference type="AlphaFoldDB" id="A0A9W9G310"/>
<reference evidence="4" key="2">
    <citation type="journal article" date="2023" name="IMA Fungus">
        <title>Comparative genomic study of the Penicillium genus elucidates a diverse pangenome and 15 lateral gene transfer events.</title>
        <authorList>
            <person name="Petersen C."/>
            <person name="Sorensen T."/>
            <person name="Nielsen M.R."/>
            <person name="Sondergaard T.E."/>
            <person name="Sorensen J.L."/>
            <person name="Fitzpatrick D.A."/>
            <person name="Frisvad J.C."/>
            <person name="Nielsen K.L."/>
        </authorList>
    </citation>
    <scope>NUCLEOTIDE SEQUENCE</scope>
    <source>
        <strain evidence="4">IBT 30761</strain>
    </source>
</reference>
<dbReference type="InterPro" id="IPR018289">
    <property type="entry name" value="MULE_transposase_dom"/>
</dbReference>
<name>A0A9W9G310_9EURO</name>